<protein>
    <submittedName>
        <fullName evidence="1">Uncharacterized protein</fullName>
    </submittedName>
</protein>
<organism evidence="1 2">
    <name type="scientific">Sphingomonas paeninsulae</name>
    <dbReference type="NCBI Taxonomy" id="2319844"/>
    <lineage>
        <taxon>Bacteria</taxon>
        <taxon>Pseudomonadati</taxon>
        <taxon>Pseudomonadota</taxon>
        <taxon>Alphaproteobacteria</taxon>
        <taxon>Sphingomonadales</taxon>
        <taxon>Sphingomonadaceae</taxon>
        <taxon>Sphingomonas</taxon>
    </lineage>
</organism>
<accession>A0A494TKP0</accession>
<reference evidence="1 2" key="1">
    <citation type="submission" date="2018-09" db="EMBL/GenBank/DDBJ databases">
        <title>Sphingomonas peninsula sp. nov., isolated from fildes peninsula, Antarctic soil.</title>
        <authorList>
            <person name="Yingchao G."/>
        </authorList>
    </citation>
    <scope>NUCLEOTIDE SEQUENCE [LARGE SCALE GENOMIC DNA]</scope>
    <source>
        <strain evidence="1 2">YZ-8</strain>
    </source>
</reference>
<sequence length="160" mass="18050">MGASNLRESLETKMGHWAAEAREHAEEIARIESLFQRLDGLRDREGRLRHVLQCADVVMQEINPEWVAGAVKPIKQHVHKSSVRPGQTTRLTLDILREAAAPIPTRKIALEVLRRNGDETPDKAQIRSTVNAVDSTLRAKEKDGIVKHTDDYGRSWFIAV</sequence>
<keyword evidence="2" id="KW-1185">Reference proteome</keyword>
<dbReference type="OrthoDB" id="7847585at2"/>
<dbReference type="EMBL" id="CP032829">
    <property type="protein sequence ID" value="AYJ86381.1"/>
    <property type="molecule type" value="Genomic_DNA"/>
</dbReference>
<evidence type="ECO:0000313" key="2">
    <source>
        <dbReference type="Proteomes" id="UP000276254"/>
    </source>
</evidence>
<dbReference type="Proteomes" id="UP000276254">
    <property type="component" value="Chromosome"/>
</dbReference>
<evidence type="ECO:0000313" key="1">
    <source>
        <dbReference type="EMBL" id="AYJ86381.1"/>
    </source>
</evidence>
<dbReference type="AlphaFoldDB" id="A0A494TKP0"/>
<dbReference type="RefSeq" id="WP_121153006.1">
    <property type="nucleotide sequence ID" value="NZ_CP032829.1"/>
</dbReference>
<dbReference type="KEGG" id="spha:D3Y57_10930"/>
<name>A0A494TKP0_SPHPE</name>
<gene>
    <name evidence="1" type="ORF">D3Y57_10930</name>
</gene>
<proteinExistence type="predicted"/>